<comment type="caution">
    <text evidence="2">The sequence shown here is derived from an EMBL/GenBank/DDBJ whole genome shotgun (WGS) entry which is preliminary data.</text>
</comment>
<feature type="transmembrane region" description="Helical" evidence="1">
    <location>
        <begin position="259"/>
        <end position="280"/>
    </location>
</feature>
<dbReference type="AlphaFoldDB" id="A0A4T3F040"/>
<proteinExistence type="predicted"/>
<name>A0A4T3F040_9SPHN</name>
<evidence type="ECO:0000256" key="1">
    <source>
        <dbReference type="SAM" id="Phobius"/>
    </source>
</evidence>
<evidence type="ECO:0000313" key="3">
    <source>
        <dbReference type="Proteomes" id="UP000309389"/>
    </source>
</evidence>
<feature type="transmembrane region" description="Helical" evidence="1">
    <location>
        <begin position="12"/>
        <end position="34"/>
    </location>
</feature>
<keyword evidence="1" id="KW-1133">Transmembrane helix</keyword>
<dbReference type="RefSeq" id="WP_136693409.1">
    <property type="nucleotide sequence ID" value="NZ_SSHH01000002.1"/>
</dbReference>
<reference evidence="2 3" key="1">
    <citation type="submission" date="2019-04" db="EMBL/GenBank/DDBJ databases">
        <title>Altererythrobacter aquimixticola sp. nov., isolated from sediment of junction between the ocean and a freshwater spring.</title>
        <authorList>
            <person name="Yoon J.-H."/>
        </authorList>
    </citation>
    <scope>NUCLEOTIDE SEQUENCE [LARGE SCALE GENOMIC DNA]</scope>
    <source>
        <strain evidence="2 3">SSKS-13</strain>
    </source>
</reference>
<accession>A0A4T3F040</accession>
<feature type="transmembrane region" description="Helical" evidence="1">
    <location>
        <begin position="119"/>
        <end position="139"/>
    </location>
</feature>
<dbReference type="Proteomes" id="UP000309389">
    <property type="component" value="Unassembled WGS sequence"/>
</dbReference>
<sequence>MSELFDLVFTAVTGVFAVMGVVLILLGAGLAVYLGRFHSRAGEVQARVVAHEDTRLSADRETGEERRGYKPVFELADGPDAGVRHTSSEVHMHNAYPIGTVWPAKYDPASGAIRTERALTIWPFLCTGFVVGGLAFIIVPNLPALDGETALPVALVLIGLGVIAAGIVTHFSRRRSGPRSLEVMAKLVAIEVHKDTERHDYDVPVMRILGGPYEGVETCEVDLRDFDREDIGQTVPAAFDPYNGKLAVTAGRFRPSSMVLPLVATGAIFAAIGLVMASGVF</sequence>
<dbReference type="EMBL" id="SSHH01000002">
    <property type="protein sequence ID" value="TIX50389.1"/>
    <property type="molecule type" value="Genomic_DNA"/>
</dbReference>
<protein>
    <submittedName>
        <fullName evidence="2">DUF3592 domain-containing protein</fullName>
    </submittedName>
</protein>
<keyword evidence="1" id="KW-0812">Transmembrane</keyword>
<gene>
    <name evidence="2" type="ORF">E5222_08930</name>
</gene>
<feature type="transmembrane region" description="Helical" evidence="1">
    <location>
        <begin position="151"/>
        <end position="171"/>
    </location>
</feature>
<evidence type="ECO:0000313" key="2">
    <source>
        <dbReference type="EMBL" id="TIX50389.1"/>
    </source>
</evidence>
<keyword evidence="1" id="KW-0472">Membrane</keyword>
<keyword evidence="3" id="KW-1185">Reference proteome</keyword>
<organism evidence="2 3">
    <name type="scientific">Alteraurantiacibacter aquimixticola</name>
    <dbReference type="NCBI Taxonomy" id="2489173"/>
    <lineage>
        <taxon>Bacteria</taxon>
        <taxon>Pseudomonadati</taxon>
        <taxon>Pseudomonadota</taxon>
        <taxon>Alphaproteobacteria</taxon>
        <taxon>Sphingomonadales</taxon>
        <taxon>Erythrobacteraceae</taxon>
        <taxon>Alteraurantiacibacter</taxon>
    </lineage>
</organism>